<feature type="compositionally biased region" description="Basic and acidic residues" evidence="1">
    <location>
        <begin position="316"/>
        <end position="330"/>
    </location>
</feature>
<dbReference type="EMBL" id="MCGO01000044">
    <property type="protein sequence ID" value="ORY38344.1"/>
    <property type="molecule type" value="Genomic_DNA"/>
</dbReference>
<comment type="caution">
    <text evidence="3">The sequence shown here is derived from an EMBL/GenBank/DDBJ whole genome shotgun (WGS) entry which is preliminary data.</text>
</comment>
<name>A0A1Y2BUJ1_9FUNG</name>
<feature type="domain" description="YEATS" evidence="2">
    <location>
        <begin position="155"/>
        <end position="249"/>
    </location>
</feature>
<feature type="compositionally biased region" description="Acidic residues" evidence="1">
    <location>
        <begin position="422"/>
        <end position="435"/>
    </location>
</feature>
<dbReference type="Pfam" id="PF22951">
    <property type="entry name" value="3HBD"/>
    <property type="match status" value="1"/>
</dbReference>
<dbReference type="Proteomes" id="UP000193642">
    <property type="component" value="Unassembled WGS sequence"/>
</dbReference>
<protein>
    <recommendedName>
        <fullName evidence="2">YEATS domain-containing protein</fullName>
    </recommendedName>
</protein>
<feature type="compositionally biased region" description="Polar residues" evidence="1">
    <location>
        <begin position="538"/>
        <end position="547"/>
    </location>
</feature>
<feature type="region of interest" description="Disordered" evidence="1">
    <location>
        <begin position="49"/>
        <end position="81"/>
    </location>
</feature>
<dbReference type="OrthoDB" id="1741717at2759"/>
<gene>
    <name evidence="3" type="ORF">BCR33DRAFT_854013</name>
</gene>
<evidence type="ECO:0000313" key="3">
    <source>
        <dbReference type="EMBL" id="ORY38344.1"/>
    </source>
</evidence>
<sequence length="587" mass="64663">MSNSSKQKNLYNYFLGGNFKLDRYMTGRQTPGGEVWTDLMLDKNTEFRQSAESSGLIRRPTDASRPSWATDEKERVSTGWGRSYKPKGSLRGLGTNGWQIRRKERAANGKFGGVKEQGTSSSVGAVKKEEGADIGMDYKMEIEATEKGVEILQEEVVSVLEPLMSQFPLIKSGEESLDSSQVTYPTAESLESFESMSEAERITFEENRASAILSHATSALDLPPSHGIHSLSIETLTKWCRLAGYTPVYEGDDEPVETRVLSNATEGGNSGTTDMQLDLPAVEQQLQEPIKPIVPHVKKKEPLPFCKFCGRRHKKPQSEDAKTGSEGVKEEGEETQGLDDPLALYCITQIQPSLSLSGGMSSLSTAEPLLESLKSLKQVSKSNSGSSDTLSNIWDGAAPIRASQNDLAFIWSSVAQIGVAIPDDDEDDQDDEMGEEERHLRRNQRSTSPQKVVADGNESAEIMDEEVRRTPRNVVGGLLYEVMRVFCKRLLKESEAVYREQSDFVVEGISDANSPSIASNANDTNIGNQGLVERRPAASSSTCSNTPIEEGRNRRGLLVPMHVRAAAVRNPQFDFLTNRYLGTFENE</sequence>
<evidence type="ECO:0000259" key="2">
    <source>
        <dbReference type="Pfam" id="PF22951"/>
    </source>
</evidence>
<evidence type="ECO:0000313" key="4">
    <source>
        <dbReference type="Proteomes" id="UP000193642"/>
    </source>
</evidence>
<dbReference type="AlphaFoldDB" id="A0A1Y2BUJ1"/>
<keyword evidence="4" id="KW-1185">Reference proteome</keyword>
<dbReference type="InterPro" id="IPR055127">
    <property type="entry name" value="YEATS2_3HBD"/>
</dbReference>
<evidence type="ECO:0000256" key="1">
    <source>
        <dbReference type="SAM" id="MobiDB-lite"/>
    </source>
</evidence>
<reference evidence="3 4" key="1">
    <citation type="submission" date="2016-07" db="EMBL/GenBank/DDBJ databases">
        <title>Pervasive Adenine N6-methylation of Active Genes in Fungi.</title>
        <authorList>
            <consortium name="DOE Joint Genome Institute"/>
            <person name="Mondo S.J."/>
            <person name="Dannebaum R.O."/>
            <person name="Kuo R.C."/>
            <person name="Labutti K."/>
            <person name="Haridas S."/>
            <person name="Kuo A."/>
            <person name="Salamov A."/>
            <person name="Ahrendt S.R."/>
            <person name="Lipzen A."/>
            <person name="Sullivan W."/>
            <person name="Andreopoulos W.B."/>
            <person name="Clum A."/>
            <person name="Lindquist E."/>
            <person name="Daum C."/>
            <person name="Ramamoorthy G.K."/>
            <person name="Gryganskyi A."/>
            <person name="Culley D."/>
            <person name="Magnuson J.K."/>
            <person name="James T.Y."/>
            <person name="O'Malley M.A."/>
            <person name="Stajich J.E."/>
            <person name="Spatafora J.W."/>
            <person name="Visel A."/>
            <person name="Grigoriev I.V."/>
        </authorList>
    </citation>
    <scope>NUCLEOTIDE SEQUENCE [LARGE SCALE GENOMIC DNA]</scope>
    <source>
        <strain evidence="3 4">JEL800</strain>
    </source>
</reference>
<proteinExistence type="predicted"/>
<accession>A0A1Y2BUJ1</accession>
<organism evidence="3 4">
    <name type="scientific">Rhizoclosmatium globosum</name>
    <dbReference type="NCBI Taxonomy" id="329046"/>
    <lineage>
        <taxon>Eukaryota</taxon>
        <taxon>Fungi</taxon>
        <taxon>Fungi incertae sedis</taxon>
        <taxon>Chytridiomycota</taxon>
        <taxon>Chytridiomycota incertae sedis</taxon>
        <taxon>Chytridiomycetes</taxon>
        <taxon>Chytridiales</taxon>
        <taxon>Chytriomycetaceae</taxon>
        <taxon>Rhizoclosmatium</taxon>
    </lineage>
</organism>
<feature type="region of interest" description="Disordered" evidence="1">
    <location>
        <begin position="516"/>
        <end position="550"/>
    </location>
</feature>
<feature type="region of interest" description="Disordered" evidence="1">
    <location>
        <begin position="314"/>
        <end position="336"/>
    </location>
</feature>
<feature type="region of interest" description="Disordered" evidence="1">
    <location>
        <begin position="422"/>
        <end position="459"/>
    </location>
</feature>
<feature type="compositionally biased region" description="Polar residues" evidence="1">
    <location>
        <begin position="516"/>
        <end position="528"/>
    </location>
</feature>